<evidence type="ECO:0000256" key="1">
    <source>
        <dbReference type="SAM" id="MobiDB-lite"/>
    </source>
</evidence>
<dbReference type="OrthoDB" id="1845088at2759"/>
<sequence>MAATAGSDSTASSGSSSSSTTAPKVVSLFSNSSQITSVKLDRTNYLLWESVALSLIRGNDLEEHIEALQKQQGDEDDVLNGSESRESPTANNPTDIISSSRESVPCGKENDVPCGRQNDNGNSPFESRESSSRDSPNNSRGSNTSIAGGQGIQNNNTGQSKNASVEAQDELETNPSQPIRATHQMVTRAKAGIHKPKYPFVVIFFHLAI</sequence>
<evidence type="ECO:0008006" key="4">
    <source>
        <dbReference type="Google" id="ProtNLM"/>
    </source>
</evidence>
<accession>A0A835CKB8</accession>
<keyword evidence="3" id="KW-1185">Reference proteome</keyword>
<evidence type="ECO:0000313" key="3">
    <source>
        <dbReference type="Proteomes" id="UP000634136"/>
    </source>
</evidence>
<feature type="compositionally biased region" description="Polar residues" evidence="1">
    <location>
        <begin position="87"/>
        <end position="102"/>
    </location>
</feature>
<dbReference type="EMBL" id="JAAIUW010000001">
    <property type="protein sequence ID" value="KAF7844546.1"/>
    <property type="molecule type" value="Genomic_DNA"/>
</dbReference>
<dbReference type="AlphaFoldDB" id="A0A835CKB8"/>
<dbReference type="Proteomes" id="UP000634136">
    <property type="component" value="Unassembled WGS sequence"/>
</dbReference>
<comment type="caution">
    <text evidence="2">The sequence shown here is derived from an EMBL/GenBank/DDBJ whole genome shotgun (WGS) entry which is preliminary data.</text>
</comment>
<evidence type="ECO:0000313" key="2">
    <source>
        <dbReference type="EMBL" id="KAF7844546.1"/>
    </source>
</evidence>
<reference evidence="2" key="1">
    <citation type="submission" date="2020-09" db="EMBL/GenBank/DDBJ databases">
        <title>Genome-Enabled Discovery of Anthraquinone Biosynthesis in Senna tora.</title>
        <authorList>
            <person name="Kang S.-H."/>
            <person name="Pandey R.P."/>
            <person name="Lee C.-M."/>
            <person name="Sim J.-S."/>
            <person name="Jeong J.-T."/>
            <person name="Choi B.-S."/>
            <person name="Jung M."/>
            <person name="Ginzburg D."/>
            <person name="Zhao K."/>
            <person name="Won S.Y."/>
            <person name="Oh T.-J."/>
            <person name="Yu Y."/>
            <person name="Kim N.-H."/>
            <person name="Lee O.R."/>
            <person name="Lee T.-H."/>
            <person name="Bashyal P."/>
            <person name="Kim T.-S."/>
            <person name="Lee W.-H."/>
            <person name="Kawkins C."/>
            <person name="Kim C.-K."/>
            <person name="Kim J.S."/>
            <person name="Ahn B.O."/>
            <person name="Rhee S.Y."/>
            <person name="Sohng J.K."/>
        </authorList>
    </citation>
    <scope>NUCLEOTIDE SEQUENCE</scope>
    <source>
        <tissue evidence="2">Leaf</tissue>
    </source>
</reference>
<protein>
    <recommendedName>
        <fullName evidence="4">Retrotransposon Copia-like N-terminal domain-containing protein</fullName>
    </recommendedName>
</protein>
<feature type="region of interest" description="Disordered" evidence="1">
    <location>
        <begin position="70"/>
        <end position="180"/>
    </location>
</feature>
<feature type="region of interest" description="Disordered" evidence="1">
    <location>
        <begin position="1"/>
        <end position="22"/>
    </location>
</feature>
<name>A0A835CKB8_9FABA</name>
<proteinExistence type="predicted"/>
<gene>
    <name evidence="2" type="ORF">G2W53_001451</name>
</gene>
<organism evidence="2 3">
    <name type="scientific">Senna tora</name>
    <dbReference type="NCBI Taxonomy" id="362788"/>
    <lineage>
        <taxon>Eukaryota</taxon>
        <taxon>Viridiplantae</taxon>
        <taxon>Streptophyta</taxon>
        <taxon>Embryophyta</taxon>
        <taxon>Tracheophyta</taxon>
        <taxon>Spermatophyta</taxon>
        <taxon>Magnoliopsida</taxon>
        <taxon>eudicotyledons</taxon>
        <taxon>Gunneridae</taxon>
        <taxon>Pentapetalae</taxon>
        <taxon>rosids</taxon>
        <taxon>fabids</taxon>
        <taxon>Fabales</taxon>
        <taxon>Fabaceae</taxon>
        <taxon>Caesalpinioideae</taxon>
        <taxon>Cassia clade</taxon>
        <taxon>Senna</taxon>
    </lineage>
</organism>
<feature type="compositionally biased region" description="Polar residues" evidence="1">
    <location>
        <begin position="133"/>
        <end position="147"/>
    </location>
</feature>